<feature type="region of interest" description="Disordered" evidence="1">
    <location>
        <begin position="150"/>
        <end position="171"/>
    </location>
</feature>
<dbReference type="AlphaFoldDB" id="A0A8S3SM54"/>
<feature type="region of interest" description="Disordered" evidence="1">
    <location>
        <begin position="1"/>
        <end position="20"/>
    </location>
</feature>
<keyword evidence="3" id="KW-1185">Reference proteome</keyword>
<dbReference type="OrthoDB" id="10444442at2759"/>
<sequence>MDDSLQSDIIQFNPTDRSSIASDDTVENITHAERISSQSYESIQADNQFNSLTAISPAVGDIFESLTNQIRDTFHMVTQQNAANLSMIEDRFQNQITQLENHLEEQIFNLREEFSKQKSKSDQIQSERSEIIVPEAKIIKTHAVHSNSETCSYQNYNNNSQNSRGMQSHPSYHAGVAQKHKVNMKPQPYDGTDDMGHFQKMSNLKLKKY</sequence>
<protein>
    <submittedName>
        <fullName evidence="2">Uncharacterized protein</fullName>
    </submittedName>
</protein>
<comment type="caution">
    <text evidence="2">The sequence shown here is derived from an EMBL/GenBank/DDBJ whole genome shotgun (WGS) entry which is preliminary data.</text>
</comment>
<name>A0A8S3SM54_MYTED</name>
<gene>
    <name evidence="2" type="ORF">MEDL_35271</name>
</gene>
<feature type="compositionally biased region" description="Low complexity" evidence="1">
    <location>
        <begin position="152"/>
        <end position="163"/>
    </location>
</feature>
<evidence type="ECO:0000313" key="2">
    <source>
        <dbReference type="EMBL" id="CAG2221891.1"/>
    </source>
</evidence>
<reference evidence="2" key="1">
    <citation type="submission" date="2021-03" db="EMBL/GenBank/DDBJ databases">
        <authorList>
            <person name="Bekaert M."/>
        </authorList>
    </citation>
    <scope>NUCLEOTIDE SEQUENCE</scope>
</reference>
<dbReference type="EMBL" id="CAJPWZ010001705">
    <property type="protein sequence ID" value="CAG2221891.1"/>
    <property type="molecule type" value="Genomic_DNA"/>
</dbReference>
<organism evidence="2 3">
    <name type="scientific">Mytilus edulis</name>
    <name type="common">Blue mussel</name>
    <dbReference type="NCBI Taxonomy" id="6550"/>
    <lineage>
        <taxon>Eukaryota</taxon>
        <taxon>Metazoa</taxon>
        <taxon>Spiralia</taxon>
        <taxon>Lophotrochozoa</taxon>
        <taxon>Mollusca</taxon>
        <taxon>Bivalvia</taxon>
        <taxon>Autobranchia</taxon>
        <taxon>Pteriomorphia</taxon>
        <taxon>Mytilida</taxon>
        <taxon>Mytiloidea</taxon>
        <taxon>Mytilidae</taxon>
        <taxon>Mytilinae</taxon>
        <taxon>Mytilus</taxon>
    </lineage>
</organism>
<evidence type="ECO:0000313" key="3">
    <source>
        <dbReference type="Proteomes" id="UP000683360"/>
    </source>
</evidence>
<accession>A0A8S3SM54</accession>
<evidence type="ECO:0000256" key="1">
    <source>
        <dbReference type="SAM" id="MobiDB-lite"/>
    </source>
</evidence>
<proteinExistence type="predicted"/>
<dbReference type="Proteomes" id="UP000683360">
    <property type="component" value="Unassembled WGS sequence"/>
</dbReference>